<dbReference type="Proteomes" id="UP000077315">
    <property type="component" value="Unassembled WGS sequence"/>
</dbReference>
<organism evidence="1 2">
    <name type="scientific">Phycomyces blakesleeanus (strain ATCC 8743b / DSM 1359 / FGSC 10004 / NBRC 33097 / NRRL 1555)</name>
    <dbReference type="NCBI Taxonomy" id="763407"/>
    <lineage>
        <taxon>Eukaryota</taxon>
        <taxon>Fungi</taxon>
        <taxon>Fungi incertae sedis</taxon>
        <taxon>Mucoromycota</taxon>
        <taxon>Mucoromycotina</taxon>
        <taxon>Mucoromycetes</taxon>
        <taxon>Mucorales</taxon>
        <taxon>Phycomycetaceae</taxon>
        <taxon>Phycomyces</taxon>
    </lineage>
</organism>
<accession>A0A167LWX5</accession>
<evidence type="ECO:0000313" key="1">
    <source>
        <dbReference type="EMBL" id="OAD71257.1"/>
    </source>
</evidence>
<gene>
    <name evidence="1" type="ORF">PHYBLDRAFT_170633</name>
</gene>
<sequence>MAEMQKYFNLLHCYRILSRHPKWWESVVNKKKKKTPKEKVAKSTPIFIDYDDVPEEQGARADVEADVEVDVDVDVDVDVEAEAEAEAEAEVGVEREGSIKKLLRFAQKELIQVRKHTLVTERQNAINQTSEDVKHLLIDASSIKDHLNRRAILNLQKDIRERGIGVPPYLQTMLEDSSDAEVLESD</sequence>
<proteinExistence type="predicted"/>
<evidence type="ECO:0000313" key="2">
    <source>
        <dbReference type="Proteomes" id="UP000077315"/>
    </source>
</evidence>
<protein>
    <recommendedName>
        <fullName evidence="3">No apical meristem-associated C-terminal domain-containing protein</fullName>
    </recommendedName>
</protein>
<name>A0A167LWX5_PHYB8</name>
<dbReference type="AlphaFoldDB" id="A0A167LWX5"/>
<reference evidence="2" key="1">
    <citation type="submission" date="2015-06" db="EMBL/GenBank/DDBJ databases">
        <title>Expansion of signal transduction pathways in fungi by whole-genome duplication.</title>
        <authorList>
            <consortium name="DOE Joint Genome Institute"/>
            <person name="Corrochano L.M."/>
            <person name="Kuo A."/>
            <person name="Marcet-Houben M."/>
            <person name="Polaino S."/>
            <person name="Salamov A."/>
            <person name="Villalobos J.M."/>
            <person name="Alvarez M.I."/>
            <person name="Avalos J."/>
            <person name="Benito E.P."/>
            <person name="Benoit I."/>
            <person name="Burger G."/>
            <person name="Camino L.P."/>
            <person name="Canovas D."/>
            <person name="Cerda-Olmedo E."/>
            <person name="Cheng J.-F."/>
            <person name="Dominguez A."/>
            <person name="Elias M."/>
            <person name="Eslava A.P."/>
            <person name="Glaser F."/>
            <person name="Grimwood J."/>
            <person name="Gutierrez G."/>
            <person name="Heitman J."/>
            <person name="Henrissat B."/>
            <person name="Iturriaga E.A."/>
            <person name="Lang B.F."/>
            <person name="Lavin J.L."/>
            <person name="Lee S."/>
            <person name="Li W."/>
            <person name="Lindquist E."/>
            <person name="Lopez-Garcia S."/>
            <person name="Luque E.M."/>
            <person name="Marcos A.T."/>
            <person name="Martin J."/>
            <person name="McCluskey K."/>
            <person name="Medina H.R."/>
            <person name="Miralles-Duran A."/>
            <person name="Miyazaki A."/>
            <person name="Munoz-Torres E."/>
            <person name="Oguiza J.A."/>
            <person name="Ohm R."/>
            <person name="Olmedo M."/>
            <person name="Orejas M."/>
            <person name="Ortiz-Castellanos L."/>
            <person name="Pisabarro A.G."/>
            <person name="Rodriguez-Romero J."/>
            <person name="Ruiz-Herrera J."/>
            <person name="Ruiz-Vazquez R."/>
            <person name="Sanz C."/>
            <person name="Schackwitz W."/>
            <person name="Schmutz J."/>
            <person name="Shahriari M."/>
            <person name="Shelest E."/>
            <person name="Silva-Franco F."/>
            <person name="Soanes D."/>
            <person name="Syed K."/>
            <person name="Tagua V.G."/>
            <person name="Talbot N.J."/>
            <person name="Thon M."/>
            <person name="De vries R.P."/>
            <person name="Wiebenga A."/>
            <person name="Yadav J.S."/>
            <person name="Braun E.L."/>
            <person name="Baker S."/>
            <person name="Garre V."/>
            <person name="Horwitz B."/>
            <person name="Torres-Martinez S."/>
            <person name="Idnurm A."/>
            <person name="Herrera-Estrella A."/>
            <person name="Gabaldon T."/>
            <person name="Grigoriev I.V."/>
        </authorList>
    </citation>
    <scope>NUCLEOTIDE SEQUENCE [LARGE SCALE GENOMIC DNA]</scope>
    <source>
        <strain evidence="2">NRRL 1555(-)</strain>
    </source>
</reference>
<dbReference type="EMBL" id="KV440986">
    <property type="protein sequence ID" value="OAD71257.1"/>
    <property type="molecule type" value="Genomic_DNA"/>
</dbReference>
<dbReference type="InParanoid" id="A0A167LWX5"/>
<keyword evidence="2" id="KW-1185">Reference proteome</keyword>
<dbReference type="GeneID" id="28997296"/>
<dbReference type="RefSeq" id="XP_018289297.1">
    <property type="nucleotide sequence ID" value="XM_018436390.1"/>
</dbReference>
<evidence type="ECO:0008006" key="3">
    <source>
        <dbReference type="Google" id="ProtNLM"/>
    </source>
</evidence>
<dbReference type="VEuPathDB" id="FungiDB:PHYBLDRAFT_170633"/>